<dbReference type="AlphaFoldDB" id="A0A6A3NVR1"/>
<accession>A0A6A3NVR1</accession>
<sequence>MVIAWNAFVVKFKLSPSDRVQQFKTRRDKFFRSTIRGAMTNVHEMSMAGKVRCAVEMKDECPFCYKGIPSMQANQPNLSRDLELAKIRLTELIESSKDKQALRIQAVLAGNEELRSQLDLIEQQTSKRIGRQLNYLKVSPGTAAASRALVVDASKTILGIGTMSVNAMTCGALSLRSLTITQVVWFFAETRGTKRAQNYTKNRKQMDAVKRAKRNTEWIVERVGAEARAQDLRAVKKLHGLNTVSGVVETVEKFEETAASAFKSVSHLLRQLNAARDLVNRNSAEALTFGLISRQMMLISVLSILPGHLWGSAIVFTPEEFTLEKIKTKLYAIVGKKSKEEIKDLTDMASVNHMDTKAQTRARQQMRCSRRYARMLQLCGDLKTWWLN</sequence>
<protein>
    <submittedName>
        <fullName evidence="1">Uncharacterized protein</fullName>
    </submittedName>
</protein>
<proteinExistence type="predicted"/>
<organism evidence="1 2">
    <name type="scientific">Phytophthora rubi</name>
    <dbReference type="NCBI Taxonomy" id="129364"/>
    <lineage>
        <taxon>Eukaryota</taxon>
        <taxon>Sar</taxon>
        <taxon>Stramenopiles</taxon>
        <taxon>Oomycota</taxon>
        <taxon>Peronosporomycetes</taxon>
        <taxon>Peronosporales</taxon>
        <taxon>Peronosporaceae</taxon>
        <taxon>Phytophthora</taxon>
    </lineage>
</organism>
<dbReference type="EMBL" id="QXFV01000216">
    <property type="protein sequence ID" value="KAE9045337.1"/>
    <property type="molecule type" value="Genomic_DNA"/>
</dbReference>
<comment type="caution">
    <text evidence="1">The sequence shown here is derived from an EMBL/GenBank/DDBJ whole genome shotgun (WGS) entry which is preliminary data.</text>
</comment>
<evidence type="ECO:0000313" key="2">
    <source>
        <dbReference type="Proteomes" id="UP000429607"/>
    </source>
</evidence>
<dbReference type="Proteomes" id="UP000429607">
    <property type="component" value="Unassembled WGS sequence"/>
</dbReference>
<evidence type="ECO:0000313" key="1">
    <source>
        <dbReference type="EMBL" id="KAE9045337.1"/>
    </source>
</evidence>
<reference evidence="1 2" key="1">
    <citation type="submission" date="2018-09" db="EMBL/GenBank/DDBJ databases">
        <title>Genomic investigation of the strawberry pathogen Phytophthora fragariae indicates pathogenicity is determined by transcriptional variation in three key races.</title>
        <authorList>
            <person name="Adams T.M."/>
            <person name="Armitage A.D."/>
            <person name="Sobczyk M.K."/>
            <person name="Bates H.J."/>
            <person name="Dunwell J.M."/>
            <person name="Nellist C.F."/>
            <person name="Harrison R.J."/>
        </authorList>
    </citation>
    <scope>NUCLEOTIDE SEQUENCE [LARGE SCALE GENOMIC DNA]</scope>
    <source>
        <strain evidence="1 2">SCRP249</strain>
    </source>
</reference>
<gene>
    <name evidence="1" type="ORF">PR001_g5013</name>
</gene>
<name>A0A6A3NVR1_9STRA</name>